<evidence type="ECO:0008006" key="3">
    <source>
        <dbReference type="Google" id="ProtNLM"/>
    </source>
</evidence>
<evidence type="ECO:0000313" key="2">
    <source>
        <dbReference type="Proteomes" id="UP001556367"/>
    </source>
</evidence>
<accession>A0ABR3IRU8</accession>
<dbReference type="Proteomes" id="UP001556367">
    <property type="component" value="Unassembled WGS sequence"/>
</dbReference>
<gene>
    <name evidence="1" type="ORF">HGRIS_012295</name>
</gene>
<dbReference type="EMBL" id="JASNQZ010000015">
    <property type="protein sequence ID" value="KAL0946018.1"/>
    <property type="molecule type" value="Genomic_DNA"/>
</dbReference>
<name>A0ABR3IRU8_9AGAR</name>
<evidence type="ECO:0000313" key="1">
    <source>
        <dbReference type="EMBL" id="KAL0946018.1"/>
    </source>
</evidence>
<dbReference type="SUPFAM" id="SSF51445">
    <property type="entry name" value="(Trans)glycosidases"/>
    <property type="match status" value="1"/>
</dbReference>
<proteinExistence type="predicted"/>
<protein>
    <recommendedName>
        <fullName evidence="3">Glycoside hydrolase family 5 protein</fullName>
    </recommendedName>
</protein>
<dbReference type="Gene3D" id="3.20.20.80">
    <property type="entry name" value="Glycosidases"/>
    <property type="match status" value="1"/>
</dbReference>
<sequence>MGHMAQVAQNWWCDRANTIRGVLGNTGIKISTGGGTDLPTSLQSQFFSCANLQIIALHDYNLDPSYVASHIDAAKPKALASGKRLLYEEFGALGSNKQNQIQTVTNTLISTGVPWMYWEVTKPGKGSDDYEIWTDEPSWSTLRAQSLATRTHVGELGWPEIDGDS</sequence>
<reference evidence="2" key="1">
    <citation type="submission" date="2024-06" db="EMBL/GenBank/DDBJ databases">
        <title>Multi-omics analyses provide insights into the biosynthesis of the anticancer antibiotic pleurotin in Hohenbuehelia grisea.</title>
        <authorList>
            <person name="Weaver J.A."/>
            <person name="Alberti F."/>
        </authorList>
    </citation>
    <scope>NUCLEOTIDE SEQUENCE [LARGE SCALE GENOMIC DNA]</scope>
    <source>
        <strain evidence="2">T-177</strain>
    </source>
</reference>
<keyword evidence="2" id="KW-1185">Reference proteome</keyword>
<dbReference type="InterPro" id="IPR017853">
    <property type="entry name" value="GH"/>
</dbReference>
<comment type="caution">
    <text evidence="1">The sequence shown here is derived from an EMBL/GenBank/DDBJ whole genome shotgun (WGS) entry which is preliminary data.</text>
</comment>
<organism evidence="1 2">
    <name type="scientific">Hohenbuehelia grisea</name>
    <dbReference type="NCBI Taxonomy" id="104357"/>
    <lineage>
        <taxon>Eukaryota</taxon>
        <taxon>Fungi</taxon>
        <taxon>Dikarya</taxon>
        <taxon>Basidiomycota</taxon>
        <taxon>Agaricomycotina</taxon>
        <taxon>Agaricomycetes</taxon>
        <taxon>Agaricomycetidae</taxon>
        <taxon>Agaricales</taxon>
        <taxon>Pleurotineae</taxon>
        <taxon>Pleurotaceae</taxon>
        <taxon>Hohenbuehelia</taxon>
    </lineage>
</organism>